<dbReference type="OrthoDB" id="1327832at2759"/>
<gene>
    <name evidence="2" type="ORF">CEURO_LOCUS11995</name>
</gene>
<organism evidence="2 3">
    <name type="scientific">Cuscuta europaea</name>
    <name type="common">European dodder</name>
    <dbReference type="NCBI Taxonomy" id="41803"/>
    <lineage>
        <taxon>Eukaryota</taxon>
        <taxon>Viridiplantae</taxon>
        <taxon>Streptophyta</taxon>
        <taxon>Embryophyta</taxon>
        <taxon>Tracheophyta</taxon>
        <taxon>Spermatophyta</taxon>
        <taxon>Magnoliopsida</taxon>
        <taxon>eudicotyledons</taxon>
        <taxon>Gunneridae</taxon>
        <taxon>Pentapetalae</taxon>
        <taxon>asterids</taxon>
        <taxon>lamiids</taxon>
        <taxon>Solanales</taxon>
        <taxon>Convolvulaceae</taxon>
        <taxon>Cuscuteae</taxon>
        <taxon>Cuscuta</taxon>
        <taxon>Cuscuta subgen. Cuscuta</taxon>
    </lineage>
</organism>
<proteinExistence type="predicted"/>
<dbReference type="EMBL" id="CAMAPE010000029">
    <property type="protein sequence ID" value="CAH9092550.1"/>
    <property type="molecule type" value="Genomic_DNA"/>
</dbReference>
<feature type="compositionally biased region" description="Basic and acidic residues" evidence="1">
    <location>
        <begin position="40"/>
        <end position="50"/>
    </location>
</feature>
<name>A0A9P1EAT5_CUSEU</name>
<accession>A0A9P1EAT5</accession>
<dbReference type="AlphaFoldDB" id="A0A9P1EAT5"/>
<comment type="caution">
    <text evidence="2">The sequence shown here is derived from an EMBL/GenBank/DDBJ whole genome shotgun (WGS) entry which is preliminary data.</text>
</comment>
<protein>
    <submittedName>
        <fullName evidence="2">Uncharacterized protein</fullName>
    </submittedName>
</protein>
<evidence type="ECO:0000256" key="1">
    <source>
        <dbReference type="SAM" id="MobiDB-lite"/>
    </source>
</evidence>
<keyword evidence="3" id="KW-1185">Reference proteome</keyword>
<feature type="compositionally biased region" description="Polar residues" evidence="1">
    <location>
        <begin position="1"/>
        <end position="22"/>
    </location>
</feature>
<reference evidence="2" key="1">
    <citation type="submission" date="2022-07" db="EMBL/GenBank/DDBJ databases">
        <authorList>
            <person name="Macas J."/>
            <person name="Novak P."/>
            <person name="Neumann P."/>
        </authorList>
    </citation>
    <scope>NUCLEOTIDE SEQUENCE</scope>
</reference>
<dbReference type="Proteomes" id="UP001152484">
    <property type="component" value="Unassembled WGS sequence"/>
</dbReference>
<evidence type="ECO:0000313" key="2">
    <source>
        <dbReference type="EMBL" id="CAH9092550.1"/>
    </source>
</evidence>
<feature type="compositionally biased region" description="Basic residues" evidence="1">
    <location>
        <begin position="28"/>
        <end position="38"/>
    </location>
</feature>
<evidence type="ECO:0000313" key="3">
    <source>
        <dbReference type="Proteomes" id="UP001152484"/>
    </source>
</evidence>
<sequence length="106" mass="12557">MSNYNYKYTRNTSPYSLCTTRPYQERKTPRKSSHKVQGWKKQEERNPNTKAWDLRSRNRRKTAIVGDCFRAAGPKAAHLLQKPPGFWVLPSFSTFNRPRTRIDRRA</sequence>
<feature type="region of interest" description="Disordered" evidence="1">
    <location>
        <begin position="1"/>
        <end position="50"/>
    </location>
</feature>